<dbReference type="EMBL" id="CM002292">
    <property type="protein sequence ID" value="ESW21942.1"/>
    <property type="molecule type" value="Genomic_DNA"/>
</dbReference>
<dbReference type="Proteomes" id="UP000000226">
    <property type="component" value="Chromosome 5"/>
</dbReference>
<evidence type="ECO:0000259" key="8">
    <source>
        <dbReference type="PROSITE" id="PS51473"/>
    </source>
</evidence>
<feature type="chain" id="PRO_5004755052" description="Gnk2-homologous domain-containing protein" evidence="7">
    <location>
        <begin position="35"/>
        <end position="253"/>
    </location>
</feature>
<dbReference type="FunFam" id="3.30.430.20:FF:000009">
    <property type="entry name" value="Cysteine-rich receptor-like protein kinase 28"/>
    <property type="match status" value="1"/>
</dbReference>
<feature type="domain" description="Gnk2-homologous" evidence="8">
    <location>
        <begin position="145"/>
        <end position="250"/>
    </location>
</feature>
<dbReference type="OMA" id="ESCKACL"/>
<feature type="signal peptide" evidence="7">
    <location>
        <begin position="1"/>
        <end position="34"/>
    </location>
</feature>
<dbReference type="FunFam" id="3.30.430.20:FF:000002">
    <property type="entry name" value="Cysteine-rich receptor-like protein kinase 10"/>
    <property type="match status" value="1"/>
</dbReference>
<name>V7BVA9_PHAVU</name>
<feature type="domain" description="Gnk2-homologous" evidence="8">
    <location>
        <begin position="36"/>
        <end position="139"/>
    </location>
</feature>
<keyword evidence="3 7" id="KW-0732">Signal</keyword>
<keyword evidence="10" id="KW-1185">Reference proteome</keyword>
<evidence type="ECO:0000256" key="4">
    <source>
        <dbReference type="ARBA" id="ARBA00022737"/>
    </source>
</evidence>
<dbReference type="Gramene" id="ESW21942">
    <property type="protein sequence ID" value="ESW21942"/>
    <property type="gene ID" value="PHAVU_005G112800g"/>
</dbReference>
<dbReference type="OrthoDB" id="696781at2759"/>
<sequence length="253" mass="28402">MQNNPSKPIMSSTKLFSTFLFSLTLSLILQTSFGADPLFHFCSNSQNFTANSPYESNLKTLINSLIYKTPSTGFGVASVGQNQNQMAHGLALCRGDVSASECKTCVSEAPKEILNRCPYNKGAIIWYDYCMFKYSDTDFFGKIDYSNRFYMWNLKSVSDPSSFNYKTKELLSKLAEKAYVDNKLYASGEQYLENSVTLYGLTQCTRDLSSNDCKKCLDDAIDELPSCCDGKEGGRVVSGSCNFRYEIYPFVKE</sequence>
<comment type="subcellular location">
    <subcellularLocation>
        <location evidence="1">Secreted</location>
    </subcellularLocation>
</comment>
<evidence type="ECO:0000313" key="10">
    <source>
        <dbReference type="Proteomes" id="UP000000226"/>
    </source>
</evidence>
<evidence type="ECO:0000256" key="2">
    <source>
        <dbReference type="ARBA" id="ARBA00022525"/>
    </source>
</evidence>
<evidence type="ECO:0000313" key="9">
    <source>
        <dbReference type="EMBL" id="ESW21942.1"/>
    </source>
</evidence>
<evidence type="ECO:0000256" key="3">
    <source>
        <dbReference type="ARBA" id="ARBA00022729"/>
    </source>
</evidence>
<dbReference type="PhylomeDB" id="V7BVA9"/>
<protein>
    <recommendedName>
        <fullName evidence="8">Gnk2-homologous domain-containing protein</fullName>
    </recommendedName>
</protein>
<proteinExistence type="inferred from homology"/>
<dbReference type="InterPro" id="IPR038408">
    <property type="entry name" value="GNK2_sf"/>
</dbReference>
<dbReference type="PANTHER" id="PTHR32411">
    <property type="entry name" value="CYSTEINE-RICH REPEAT SECRETORY PROTEIN 38-RELATED"/>
    <property type="match status" value="1"/>
</dbReference>
<keyword evidence="4" id="KW-0677">Repeat</keyword>
<dbReference type="InterPro" id="IPR050581">
    <property type="entry name" value="CRR_secretory_protein"/>
</dbReference>
<accession>V7BVA9</accession>
<dbReference type="PANTHER" id="PTHR32411:SF43">
    <property type="entry name" value="CYSTEINE-RICH REPEAT SECRETORY PROTEIN 38"/>
    <property type="match status" value="1"/>
</dbReference>
<dbReference type="Pfam" id="PF01657">
    <property type="entry name" value="Stress-antifung"/>
    <property type="match status" value="2"/>
</dbReference>
<evidence type="ECO:0000256" key="1">
    <source>
        <dbReference type="ARBA" id="ARBA00004613"/>
    </source>
</evidence>
<dbReference type="SMR" id="V7BVA9"/>
<reference evidence="10" key="1">
    <citation type="journal article" date="2014" name="Nat. Genet.">
        <title>A reference genome for common bean and genome-wide analysis of dual domestications.</title>
        <authorList>
            <person name="Schmutz J."/>
            <person name="McClean P.E."/>
            <person name="Mamidi S."/>
            <person name="Wu G.A."/>
            <person name="Cannon S.B."/>
            <person name="Grimwood J."/>
            <person name="Jenkins J."/>
            <person name="Shu S."/>
            <person name="Song Q."/>
            <person name="Chavarro C."/>
            <person name="Torres-Torres M."/>
            <person name="Geffroy V."/>
            <person name="Moghaddam S.M."/>
            <person name="Gao D."/>
            <person name="Abernathy B."/>
            <person name="Barry K."/>
            <person name="Blair M."/>
            <person name="Brick M.A."/>
            <person name="Chovatia M."/>
            <person name="Gepts P."/>
            <person name="Goodstein D.M."/>
            <person name="Gonzales M."/>
            <person name="Hellsten U."/>
            <person name="Hyten D.L."/>
            <person name="Jia G."/>
            <person name="Kelly J.D."/>
            <person name="Kudrna D."/>
            <person name="Lee R."/>
            <person name="Richard M.M."/>
            <person name="Miklas P.N."/>
            <person name="Osorno J.M."/>
            <person name="Rodrigues J."/>
            <person name="Thareau V."/>
            <person name="Urrea C.A."/>
            <person name="Wang M."/>
            <person name="Yu Y."/>
            <person name="Zhang M."/>
            <person name="Wing R.A."/>
            <person name="Cregan P.B."/>
            <person name="Rokhsar D.S."/>
            <person name="Jackson S.A."/>
        </authorList>
    </citation>
    <scope>NUCLEOTIDE SEQUENCE [LARGE SCALE GENOMIC DNA]</scope>
    <source>
        <strain evidence="10">cv. G19833</strain>
    </source>
</reference>
<dbReference type="InterPro" id="IPR002902">
    <property type="entry name" value="GNK2"/>
</dbReference>
<dbReference type="GO" id="GO:0005576">
    <property type="term" value="C:extracellular region"/>
    <property type="evidence" value="ECO:0007669"/>
    <property type="project" value="UniProtKB-SubCell"/>
</dbReference>
<keyword evidence="2" id="KW-0964">Secreted</keyword>
<evidence type="ECO:0000256" key="6">
    <source>
        <dbReference type="ARBA" id="ARBA00038515"/>
    </source>
</evidence>
<organism evidence="9 10">
    <name type="scientific">Phaseolus vulgaris</name>
    <name type="common">Kidney bean</name>
    <name type="synonym">French bean</name>
    <dbReference type="NCBI Taxonomy" id="3885"/>
    <lineage>
        <taxon>Eukaryota</taxon>
        <taxon>Viridiplantae</taxon>
        <taxon>Streptophyta</taxon>
        <taxon>Embryophyta</taxon>
        <taxon>Tracheophyta</taxon>
        <taxon>Spermatophyta</taxon>
        <taxon>Magnoliopsida</taxon>
        <taxon>eudicotyledons</taxon>
        <taxon>Gunneridae</taxon>
        <taxon>Pentapetalae</taxon>
        <taxon>rosids</taxon>
        <taxon>fabids</taxon>
        <taxon>Fabales</taxon>
        <taxon>Fabaceae</taxon>
        <taxon>Papilionoideae</taxon>
        <taxon>50 kb inversion clade</taxon>
        <taxon>NPAAA clade</taxon>
        <taxon>indigoferoid/millettioid clade</taxon>
        <taxon>Phaseoleae</taxon>
        <taxon>Phaseolus</taxon>
    </lineage>
</organism>
<dbReference type="AlphaFoldDB" id="V7BVA9"/>
<evidence type="ECO:0000256" key="5">
    <source>
        <dbReference type="ARBA" id="ARBA00023180"/>
    </source>
</evidence>
<dbReference type="STRING" id="3885.V7BVA9"/>
<dbReference type="eggNOG" id="ENOG502QPWH">
    <property type="taxonomic scope" value="Eukaryota"/>
</dbReference>
<evidence type="ECO:0000256" key="7">
    <source>
        <dbReference type="SAM" id="SignalP"/>
    </source>
</evidence>
<comment type="similarity">
    <text evidence="6">Belongs to the cysteine-rich repeat secretory protein family.</text>
</comment>
<keyword evidence="5" id="KW-0325">Glycoprotein</keyword>
<gene>
    <name evidence="9" type="ORF">PHAVU_005G112800g</name>
</gene>
<dbReference type="PROSITE" id="PS51473">
    <property type="entry name" value="GNK2"/>
    <property type="match status" value="2"/>
</dbReference>
<dbReference type="CDD" id="cd23509">
    <property type="entry name" value="Gnk2-like"/>
    <property type="match status" value="2"/>
</dbReference>
<dbReference type="Gene3D" id="3.30.430.20">
    <property type="entry name" value="Gnk2 domain, C-X8-C-X2-C motif"/>
    <property type="match status" value="2"/>
</dbReference>